<dbReference type="GO" id="GO:1902201">
    <property type="term" value="P:negative regulation of bacterial-type flagellum-dependent cell motility"/>
    <property type="evidence" value="ECO:0007669"/>
    <property type="project" value="TreeGrafter"/>
</dbReference>
<comment type="catalytic activity">
    <reaction evidence="2">
        <text>2 GTP = 3',3'-c-di-GMP + 2 diphosphate</text>
        <dbReference type="Rhea" id="RHEA:24898"/>
        <dbReference type="ChEBI" id="CHEBI:33019"/>
        <dbReference type="ChEBI" id="CHEBI:37565"/>
        <dbReference type="ChEBI" id="CHEBI:58805"/>
        <dbReference type="EC" id="2.7.7.65"/>
    </reaction>
</comment>
<dbReference type="PROSITE" id="PS50887">
    <property type="entry name" value="GGDEF"/>
    <property type="match status" value="1"/>
</dbReference>
<evidence type="ECO:0000259" key="6">
    <source>
        <dbReference type="PROSITE" id="PS50887"/>
    </source>
</evidence>
<name>U5N4Q4_9BURK</name>
<feature type="coiled-coil region" evidence="4">
    <location>
        <begin position="137"/>
        <end position="164"/>
    </location>
</feature>
<protein>
    <recommendedName>
        <fullName evidence="1">diguanylate cyclase</fullName>
        <ecNumber evidence="1">2.7.7.65</ecNumber>
    </recommendedName>
</protein>
<dbReference type="Gene3D" id="3.40.50.2300">
    <property type="match status" value="1"/>
</dbReference>
<dbReference type="EMBL" id="CP004885">
    <property type="protein sequence ID" value="AGX86466.1"/>
    <property type="molecule type" value="Genomic_DNA"/>
</dbReference>
<dbReference type="KEGG" id="cbx:Cenrod_0342"/>
<dbReference type="InterPro" id="IPR029787">
    <property type="entry name" value="Nucleotide_cyclase"/>
</dbReference>
<evidence type="ECO:0000259" key="5">
    <source>
        <dbReference type="PROSITE" id="PS50110"/>
    </source>
</evidence>
<dbReference type="NCBIfam" id="TIGR00254">
    <property type="entry name" value="GGDEF"/>
    <property type="match status" value="1"/>
</dbReference>
<evidence type="ECO:0000256" key="2">
    <source>
        <dbReference type="ARBA" id="ARBA00034247"/>
    </source>
</evidence>
<dbReference type="InterPro" id="IPR000160">
    <property type="entry name" value="GGDEF_dom"/>
</dbReference>
<dbReference type="GO" id="GO:0043709">
    <property type="term" value="P:cell adhesion involved in single-species biofilm formation"/>
    <property type="evidence" value="ECO:0007669"/>
    <property type="project" value="TreeGrafter"/>
</dbReference>
<evidence type="ECO:0000313" key="8">
    <source>
        <dbReference type="Proteomes" id="UP000017184"/>
    </source>
</evidence>
<feature type="modified residue" description="4-aspartylphosphate" evidence="3">
    <location>
        <position position="72"/>
    </location>
</feature>
<accession>U5N4Q4</accession>
<dbReference type="AlphaFoldDB" id="U5N4Q4"/>
<feature type="domain" description="GGDEF" evidence="6">
    <location>
        <begin position="192"/>
        <end position="334"/>
    </location>
</feature>
<evidence type="ECO:0000256" key="3">
    <source>
        <dbReference type="PROSITE-ProRule" id="PRU00169"/>
    </source>
</evidence>
<dbReference type="SUPFAM" id="SSF52172">
    <property type="entry name" value="CheY-like"/>
    <property type="match status" value="1"/>
</dbReference>
<dbReference type="HOGENOM" id="CLU_000445_11_28_4"/>
<keyword evidence="4" id="KW-0175">Coiled coil</keyword>
<reference evidence="7 8" key="1">
    <citation type="journal article" date="2013" name="Genome Biol.">
        <title>Genomic analysis reveals key aspects of prokaryotic symbiosis in the phototrophic consortium "Chlorochromatium aggregatum".</title>
        <authorList>
            <person name="Liu Z."/>
            <person name="Muller J."/>
            <person name="Li T."/>
            <person name="Alvey R.M."/>
            <person name="Vogl K."/>
            <person name="Frigaard N.U."/>
            <person name="Rockwell N.C."/>
            <person name="Boyd E.S."/>
            <person name="Tomsho L.P."/>
            <person name="Schuster S.C."/>
            <person name="Henke P."/>
            <person name="Rohde M."/>
            <person name="Overmann J."/>
            <person name="Bryant D.A."/>
        </authorList>
    </citation>
    <scope>NUCLEOTIDE SEQUENCE [LARGE SCALE GENOMIC DNA]</scope>
    <source>
        <strain evidence="7">CR</strain>
    </source>
</reference>
<dbReference type="GO" id="GO:0000160">
    <property type="term" value="P:phosphorelay signal transduction system"/>
    <property type="evidence" value="ECO:0007669"/>
    <property type="project" value="InterPro"/>
</dbReference>
<feature type="domain" description="Response regulatory" evidence="5">
    <location>
        <begin position="23"/>
        <end position="142"/>
    </location>
</feature>
<dbReference type="CDD" id="cd01949">
    <property type="entry name" value="GGDEF"/>
    <property type="match status" value="1"/>
</dbReference>
<dbReference type="Gene3D" id="3.30.70.270">
    <property type="match status" value="1"/>
</dbReference>
<dbReference type="PANTHER" id="PTHR45138:SF9">
    <property type="entry name" value="DIGUANYLATE CYCLASE DGCM-RELATED"/>
    <property type="match status" value="1"/>
</dbReference>
<dbReference type="InterPro" id="IPR050469">
    <property type="entry name" value="Diguanylate_Cyclase"/>
</dbReference>
<keyword evidence="3" id="KW-0597">Phosphoprotein</keyword>
<dbReference type="InterPro" id="IPR001789">
    <property type="entry name" value="Sig_transdc_resp-reg_receiver"/>
</dbReference>
<sequence length="334" mass="36772">MAGDSRYFESCRQGGFSQGKCMKILLVDDARSVVMVMTARLSSYGYDVIAAPNGQEGVEVYAKEAPDLVLMDVEMPIMNGFEAANRIRAIEATQQWAWTPIIFLTSSDTVENLVTAIEAGGDDFMSKFVPEPVLNAKMKAMSRIAMLRQSLARANQKLHDLASQDGLTGLCNRRTMDLRSDQYWFESTARGDAFGLLMLDIDNFKKYNDHYGHQAGDDCLRIVAQAIDRCVGVFREQHPGSTAFAARYGGEEFAVIVPGVDVADFEALAQSVVYTVRNQNIPHERNGDWGVVTVSVGGEWAPHASGALVGMFRQADSRLYQAKQRGRNCAVTAT</sequence>
<dbReference type="InterPro" id="IPR011006">
    <property type="entry name" value="CheY-like_superfamily"/>
</dbReference>
<gene>
    <name evidence="7" type="ORF">Cenrod_0342</name>
</gene>
<dbReference type="STRING" id="946483.Cenrod_0342"/>
<dbReference type="SMART" id="SM00448">
    <property type="entry name" value="REC"/>
    <property type="match status" value="1"/>
</dbReference>
<dbReference type="GO" id="GO:0052621">
    <property type="term" value="F:diguanylate cyclase activity"/>
    <property type="evidence" value="ECO:0007669"/>
    <property type="project" value="UniProtKB-EC"/>
</dbReference>
<evidence type="ECO:0000256" key="4">
    <source>
        <dbReference type="SAM" id="Coils"/>
    </source>
</evidence>
<dbReference type="SMART" id="SM00267">
    <property type="entry name" value="GGDEF"/>
    <property type="match status" value="1"/>
</dbReference>
<dbReference type="Pfam" id="PF00990">
    <property type="entry name" value="GGDEF"/>
    <property type="match status" value="1"/>
</dbReference>
<dbReference type="GO" id="GO:0005886">
    <property type="term" value="C:plasma membrane"/>
    <property type="evidence" value="ECO:0007669"/>
    <property type="project" value="TreeGrafter"/>
</dbReference>
<keyword evidence="8" id="KW-1185">Reference proteome</keyword>
<dbReference type="Pfam" id="PF00072">
    <property type="entry name" value="Response_reg"/>
    <property type="match status" value="1"/>
</dbReference>
<dbReference type="PROSITE" id="PS50110">
    <property type="entry name" value="RESPONSE_REGULATORY"/>
    <property type="match status" value="1"/>
</dbReference>
<organism evidence="7 8">
    <name type="scientific">Candidatus Symbiobacter mobilis CR</name>
    <dbReference type="NCBI Taxonomy" id="946483"/>
    <lineage>
        <taxon>Bacteria</taxon>
        <taxon>Pseudomonadati</taxon>
        <taxon>Pseudomonadota</taxon>
        <taxon>Betaproteobacteria</taxon>
        <taxon>Burkholderiales</taxon>
        <taxon>Comamonadaceae</taxon>
    </lineage>
</organism>
<dbReference type="PANTHER" id="PTHR45138">
    <property type="entry name" value="REGULATORY COMPONENTS OF SENSORY TRANSDUCTION SYSTEM"/>
    <property type="match status" value="1"/>
</dbReference>
<dbReference type="eggNOG" id="COG3706">
    <property type="taxonomic scope" value="Bacteria"/>
</dbReference>
<evidence type="ECO:0000313" key="7">
    <source>
        <dbReference type="EMBL" id="AGX86466.1"/>
    </source>
</evidence>
<dbReference type="FunFam" id="3.30.70.270:FF:000001">
    <property type="entry name" value="Diguanylate cyclase domain protein"/>
    <property type="match status" value="1"/>
</dbReference>
<dbReference type="Proteomes" id="UP000017184">
    <property type="component" value="Chromosome"/>
</dbReference>
<proteinExistence type="predicted"/>
<dbReference type="InterPro" id="IPR043128">
    <property type="entry name" value="Rev_trsase/Diguanyl_cyclase"/>
</dbReference>
<evidence type="ECO:0000256" key="1">
    <source>
        <dbReference type="ARBA" id="ARBA00012528"/>
    </source>
</evidence>
<dbReference type="EC" id="2.7.7.65" evidence="1"/>
<dbReference type="SUPFAM" id="SSF55073">
    <property type="entry name" value="Nucleotide cyclase"/>
    <property type="match status" value="1"/>
</dbReference>